<feature type="transmembrane region" description="Helical" evidence="12">
    <location>
        <begin position="265"/>
        <end position="285"/>
    </location>
</feature>
<dbReference type="Proteomes" id="UP001164693">
    <property type="component" value="Chromosome"/>
</dbReference>
<keyword evidence="6" id="KW-0560">Oxidoreductase</keyword>
<comment type="pathway">
    <text evidence="11">Porphyrin-containing compound metabolism.</text>
</comment>
<evidence type="ECO:0000256" key="5">
    <source>
        <dbReference type="ARBA" id="ARBA00022989"/>
    </source>
</evidence>
<dbReference type="Pfam" id="PF02628">
    <property type="entry name" value="COX15-CtaA"/>
    <property type="match status" value="1"/>
</dbReference>
<keyword evidence="10" id="KW-1015">Disulfide bond</keyword>
<keyword evidence="14" id="KW-1185">Reference proteome</keyword>
<evidence type="ECO:0000256" key="12">
    <source>
        <dbReference type="SAM" id="Phobius"/>
    </source>
</evidence>
<evidence type="ECO:0000256" key="6">
    <source>
        <dbReference type="ARBA" id="ARBA00023002"/>
    </source>
</evidence>
<evidence type="ECO:0000256" key="8">
    <source>
        <dbReference type="ARBA" id="ARBA00023133"/>
    </source>
</evidence>
<keyword evidence="8" id="KW-0350">Heme biosynthesis</keyword>
<keyword evidence="5 12" id="KW-1133">Transmembrane helix</keyword>
<feature type="transmembrane region" description="Helical" evidence="12">
    <location>
        <begin position="231"/>
        <end position="253"/>
    </location>
</feature>
<dbReference type="RefSeq" id="WP_269443753.1">
    <property type="nucleotide sequence ID" value="NZ_CP097463.1"/>
</dbReference>
<feature type="transmembrane region" description="Helical" evidence="12">
    <location>
        <begin position="97"/>
        <end position="114"/>
    </location>
</feature>
<dbReference type="InterPro" id="IPR003780">
    <property type="entry name" value="COX15/CtaA_fam"/>
</dbReference>
<dbReference type="EMBL" id="CP097463">
    <property type="protein sequence ID" value="WAX57215.1"/>
    <property type="molecule type" value="Genomic_DNA"/>
</dbReference>
<name>A0ABY7JZ11_9ACTN</name>
<feature type="transmembrane region" description="Helical" evidence="12">
    <location>
        <begin position="40"/>
        <end position="60"/>
    </location>
</feature>
<evidence type="ECO:0000256" key="9">
    <source>
        <dbReference type="ARBA" id="ARBA00023136"/>
    </source>
</evidence>
<feature type="transmembrane region" description="Helical" evidence="12">
    <location>
        <begin position="291"/>
        <end position="313"/>
    </location>
</feature>
<evidence type="ECO:0000256" key="4">
    <source>
        <dbReference type="ARBA" id="ARBA00022723"/>
    </source>
</evidence>
<proteinExistence type="predicted"/>
<evidence type="ECO:0000256" key="7">
    <source>
        <dbReference type="ARBA" id="ARBA00023004"/>
    </source>
</evidence>
<evidence type="ECO:0000313" key="13">
    <source>
        <dbReference type="EMBL" id="WAX57215.1"/>
    </source>
</evidence>
<keyword evidence="9 12" id="KW-0472">Membrane</keyword>
<feature type="transmembrane region" description="Helical" evidence="12">
    <location>
        <begin position="147"/>
        <end position="168"/>
    </location>
</feature>
<evidence type="ECO:0000256" key="1">
    <source>
        <dbReference type="ARBA" id="ARBA00004141"/>
    </source>
</evidence>
<accession>A0ABY7JZ11</accession>
<feature type="transmembrane region" description="Helical" evidence="12">
    <location>
        <begin position="189"/>
        <end position="211"/>
    </location>
</feature>
<organism evidence="13 14">
    <name type="scientific">Jatrophihabitans cynanchi</name>
    <dbReference type="NCBI Taxonomy" id="2944128"/>
    <lineage>
        <taxon>Bacteria</taxon>
        <taxon>Bacillati</taxon>
        <taxon>Actinomycetota</taxon>
        <taxon>Actinomycetes</taxon>
        <taxon>Jatrophihabitantales</taxon>
        <taxon>Jatrophihabitantaceae</taxon>
        <taxon>Jatrophihabitans</taxon>
    </lineage>
</organism>
<keyword evidence="4" id="KW-0479">Metal-binding</keyword>
<dbReference type="PANTHER" id="PTHR35457:SF1">
    <property type="entry name" value="HEME A SYNTHASE"/>
    <property type="match status" value="1"/>
</dbReference>
<evidence type="ECO:0000256" key="10">
    <source>
        <dbReference type="ARBA" id="ARBA00023157"/>
    </source>
</evidence>
<evidence type="ECO:0000313" key="14">
    <source>
        <dbReference type="Proteomes" id="UP001164693"/>
    </source>
</evidence>
<comment type="subcellular location">
    <subcellularLocation>
        <location evidence="1">Membrane</location>
        <topology evidence="1">Multi-pass membrane protein</topology>
    </subcellularLocation>
</comment>
<evidence type="ECO:0000256" key="11">
    <source>
        <dbReference type="ARBA" id="ARBA00023444"/>
    </source>
</evidence>
<protein>
    <submittedName>
        <fullName evidence="13">COX15/CtaA family protein</fullName>
    </submittedName>
</protein>
<keyword evidence="3 12" id="KW-0812">Transmembrane</keyword>
<keyword evidence="2" id="KW-1003">Cell membrane</keyword>
<dbReference type="PANTHER" id="PTHR35457">
    <property type="entry name" value="HEME A SYNTHASE"/>
    <property type="match status" value="1"/>
</dbReference>
<sequence>MGVATTPVGAAPPAVLPRHVALLRRVIPPALRGRTAFRRFALWSVLTNVLIVVSGGAVRLTDSGLGCPTWPRCTDASLTPTHQYAIHGVIEFTNRQLTFVVAFFALATWLIAMARVEHRRLATVAALSIPAQAVLGGLTVLTHLNPWLVAAHFMLSMAILFVTAWVWWRVRGSAPALAVPPAARILARVTAVVAVAVLVLGTVVTGAGPHAGDKDDSGKVHRIGLKVSSMAQLHADSVMVLIGVSIGLVALCYAIRVADTVRRAAWLLLAVELAQGVIGYTQYFLHVPPVLVGLHMFGACLLWLAALHVLALVEPRATGEPSDASVPEE</sequence>
<feature type="transmembrane region" description="Helical" evidence="12">
    <location>
        <begin position="121"/>
        <end position="141"/>
    </location>
</feature>
<gene>
    <name evidence="13" type="ORF">M6B22_00250</name>
</gene>
<keyword evidence="7" id="KW-0408">Iron</keyword>
<evidence type="ECO:0000256" key="2">
    <source>
        <dbReference type="ARBA" id="ARBA00022475"/>
    </source>
</evidence>
<reference evidence="13" key="1">
    <citation type="submission" date="2022-05" db="EMBL/GenBank/DDBJ databases">
        <title>Jatrophihabitans sp. SB3-54 whole genome sequence.</title>
        <authorList>
            <person name="Suh M.K."/>
            <person name="Eom M.K."/>
            <person name="Kim J.S."/>
            <person name="Kim H.S."/>
            <person name="Do H.E."/>
            <person name="Shin Y.K."/>
            <person name="Lee J.-S."/>
        </authorList>
    </citation>
    <scope>NUCLEOTIDE SEQUENCE</scope>
    <source>
        <strain evidence="13">SB3-54</strain>
    </source>
</reference>
<dbReference type="InterPro" id="IPR050450">
    <property type="entry name" value="COX15/CtaA_HemeA_synthase"/>
</dbReference>
<evidence type="ECO:0000256" key="3">
    <source>
        <dbReference type="ARBA" id="ARBA00022692"/>
    </source>
</evidence>